<sequence>MEGASSTAVAAAPSVEAQVENLEGALAGFLQEVQAKKKLLAKVKSQGQGSSSSPVSEESVVLSRFLQSADAVGREKKKILAALEKLIRLNFRKNLTSLLQKGVGSVIRSFRAATAETLLVALGAFMERGERGDLCLLLFVGADLDGLVEGRTALMRAVARGNVEAMGMLVEAGAGLDVKREGGAGLAGSTALHEACVNHRPEFGLEIVTFLLAKGAEVDAENAGAVTPLMLALASEHTDLMESLLSKGAGASARNADLPSVIRLAVFSGRRNAVAVLLDSGVGVDEKDEKGRTLLWWAIQRQLSDNQCGQLEVADLLISRGAVLNVRALSESILILHVAVSVGCADFTERLLEAGSDVHATDDRGWTALHCVAIHTEVLRRQRGVDEQKMLRIAQMLVSRGIDWDVVDQEGQTARSVAELLLSPASPIRSYLASLSQQPQNPPPPPMPPAQAHPPPPNLHTGLDGLQPHQLNNHILIHAHPNLHNDMPLAPQPALPFHPPVPLQPMYPPLVTHVPSPQSAIHPLHPPLIPHPQWHTTLSPLAIPPPTLSRLPPPRAALPPAAAPHPHLVPNSLQVHTQTPQRPYTYGIYRFFPSHPQQDFRG</sequence>
<organism evidence="5">
    <name type="scientific">Chromera velia CCMP2878</name>
    <dbReference type="NCBI Taxonomy" id="1169474"/>
    <lineage>
        <taxon>Eukaryota</taxon>
        <taxon>Sar</taxon>
        <taxon>Alveolata</taxon>
        <taxon>Colpodellida</taxon>
        <taxon>Chromeraceae</taxon>
        <taxon>Chromera</taxon>
    </lineage>
</organism>
<feature type="repeat" description="ANK" evidence="3">
    <location>
        <begin position="224"/>
        <end position="256"/>
    </location>
</feature>
<feature type="repeat" description="ANK" evidence="3">
    <location>
        <begin position="187"/>
        <end position="223"/>
    </location>
</feature>
<accession>A0A0G4HYH0</accession>
<dbReference type="Pfam" id="PF12796">
    <property type="entry name" value="Ank_2"/>
    <property type="match status" value="2"/>
</dbReference>
<dbReference type="PANTHER" id="PTHR24173">
    <property type="entry name" value="ANKYRIN REPEAT CONTAINING"/>
    <property type="match status" value="1"/>
</dbReference>
<evidence type="ECO:0000256" key="4">
    <source>
        <dbReference type="SAM" id="MobiDB-lite"/>
    </source>
</evidence>
<dbReference type="PROSITE" id="PS50297">
    <property type="entry name" value="ANK_REP_REGION"/>
    <property type="match status" value="3"/>
</dbReference>
<keyword evidence="1" id="KW-0677">Repeat</keyword>
<dbReference type="SMART" id="SM00248">
    <property type="entry name" value="ANK"/>
    <property type="match status" value="7"/>
</dbReference>
<evidence type="ECO:0000256" key="2">
    <source>
        <dbReference type="ARBA" id="ARBA00023043"/>
    </source>
</evidence>
<dbReference type="SUPFAM" id="SSF48403">
    <property type="entry name" value="Ankyrin repeat"/>
    <property type="match status" value="1"/>
</dbReference>
<reference evidence="5" key="1">
    <citation type="submission" date="2014-11" db="EMBL/GenBank/DDBJ databases">
        <authorList>
            <person name="Otto D Thomas"/>
            <person name="Naeem Raeece"/>
        </authorList>
    </citation>
    <scope>NUCLEOTIDE SEQUENCE</scope>
</reference>
<dbReference type="PANTHER" id="PTHR24173:SF74">
    <property type="entry name" value="ANKYRIN REPEAT DOMAIN-CONTAINING PROTEIN 16"/>
    <property type="match status" value="1"/>
</dbReference>
<dbReference type="PROSITE" id="PS50088">
    <property type="entry name" value="ANK_REPEAT"/>
    <property type="match status" value="4"/>
</dbReference>
<feature type="region of interest" description="Disordered" evidence="4">
    <location>
        <begin position="434"/>
        <end position="467"/>
    </location>
</feature>
<feature type="compositionally biased region" description="Pro residues" evidence="4">
    <location>
        <begin position="440"/>
        <end position="458"/>
    </location>
</feature>
<evidence type="ECO:0000256" key="3">
    <source>
        <dbReference type="PROSITE-ProRule" id="PRU00023"/>
    </source>
</evidence>
<proteinExistence type="predicted"/>
<dbReference type="EMBL" id="CDMZ01004383">
    <property type="protein sequence ID" value="CEM49573.1"/>
    <property type="molecule type" value="Genomic_DNA"/>
</dbReference>
<dbReference type="InterPro" id="IPR036770">
    <property type="entry name" value="Ankyrin_rpt-contain_sf"/>
</dbReference>
<keyword evidence="2 3" id="KW-0040">ANK repeat</keyword>
<name>A0A0G4HYH0_9ALVE</name>
<dbReference type="AlphaFoldDB" id="A0A0G4HYH0"/>
<protein>
    <submittedName>
        <fullName evidence="5">Uncharacterized protein</fullName>
    </submittedName>
</protein>
<feature type="repeat" description="ANK" evidence="3">
    <location>
        <begin position="331"/>
        <end position="363"/>
    </location>
</feature>
<dbReference type="Gene3D" id="1.25.40.20">
    <property type="entry name" value="Ankyrin repeat-containing domain"/>
    <property type="match status" value="2"/>
</dbReference>
<gene>
    <name evidence="5" type="ORF">Cvel_33573</name>
</gene>
<dbReference type="PhylomeDB" id="A0A0G4HYH0"/>
<evidence type="ECO:0000256" key="1">
    <source>
        <dbReference type="ARBA" id="ARBA00022737"/>
    </source>
</evidence>
<evidence type="ECO:0000313" key="5">
    <source>
        <dbReference type="EMBL" id="CEM49573.1"/>
    </source>
</evidence>
<feature type="repeat" description="ANK" evidence="3">
    <location>
        <begin position="149"/>
        <end position="181"/>
    </location>
</feature>
<dbReference type="InterPro" id="IPR002110">
    <property type="entry name" value="Ankyrin_rpt"/>
</dbReference>
<dbReference type="VEuPathDB" id="CryptoDB:Cvel_33573"/>
<dbReference type="Pfam" id="PF13637">
    <property type="entry name" value="Ank_4"/>
    <property type="match status" value="1"/>
</dbReference>